<name>A0A7C9E475_OPUST</name>
<dbReference type="AlphaFoldDB" id="A0A7C9E475"/>
<proteinExistence type="predicted"/>
<evidence type="ECO:0000313" key="1">
    <source>
        <dbReference type="EMBL" id="MBA4659641.1"/>
    </source>
</evidence>
<protein>
    <submittedName>
        <fullName evidence="1">Uncharacterized protein</fullName>
    </submittedName>
</protein>
<reference evidence="1" key="2">
    <citation type="submission" date="2020-07" db="EMBL/GenBank/DDBJ databases">
        <authorList>
            <person name="Vera ALvarez R."/>
            <person name="Arias-Moreno D.M."/>
            <person name="Jimenez-Jacinto V."/>
            <person name="Jimenez-Bremont J.F."/>
            <person name="Swaminathan K."/>
            <person name="Moose S.P."/>
            <person name="Guerrero-Gonzalez M.L."/>
            <person name="Marino-Ramirez L."/>
            <person name="Landsman D."/>
            <person name="Rodriguez-Kessler M."/>
            <person name="Delgado-Sanchez P."/>
        </authorList>
    </citation>
    <scope>NUCLEOTIDE SEQUENCE</scope>
    <source>
        <tissue evidence="1">Cladode</tissue>
    </source>
</reference>
<organism evidence="1">
    <name type="scientific">Opuntia streptacantha</name>
    <name type="common">Prickly pear cactus</name>
    <name type="synonym">Opuntia cardona</name>
    <dbReference type="NCBI Taxonomy" id="393608"/>
    <lineage>
        <taxon>Eukaryota</taxon>
        <taxon>Viridiplantae</taxon>
        <taxon>Streptophyta</taxon>
        <taxon>Embryophyta</taxon>
        <taxon>Tracheophyta</taxon>
        <taxon>Spermatophyta</taxon>
        <taxon>Magnoliopsida</taxon>
        <taxon>eudicotyledons</taxon>
        <taxon>Gunneridae</taxon>
        <taxon>Pentapetalae</taxon>
        <taxon>Caryophyllales</taxon>
        <taxon>Cactineae</taxon>
        <taxon>Cactaceae</taxon>
        <taxon>Opuntioideae</taxon>
        <taxon>Opuntia</taxon>
    </lineage>
</organism>
<dbReference type="EMBL" id="GISG01204618">
    <property type="protein sequence ID" value="MBA4659641.1"/>
    <property type="molecule type" value="Transcribed_RNA"/>
</dbReference>
<sequence>MNIHELWFGEFERRYWWLPEHDNIIKKNFEKKGAARLKDILSDAHEKRMKPQWMNEEVWEGLYNYWDTPEFKAKAERNKRNRASDFLGPRFICTHKQLYSFY</sequence>
<reference evidence="1" key="1">
    <citation type="journal article" date="2013" name="J. Plant Res.">
        <title>Effect of fungi and light on seed germination of three Opuntia species from semiarid lands of central Mexico.</title>
        <authorList>
            <person name="Delgado-Sanchez P."/>
            <person name="Jimenez-Bremont J.F."/>
            <person name="Guerrero-Gonzalez Mde L."/>
            <person name="Flores J."/>
        </authorList>
    </citation>
    <scope>NUCLEOTIDE SEQUENCE</scope>
    <source>
        <tissue evidence="1">Cladode</tissue>
    </source>
</reference>
<accession>A0A7C9E475</accession>